<evidence type="ECO:0000256" key="2">
    <source>
        <dbReference type="ARBA" id="ARBA00009773"/>
    </source>
</evidence>
<dbReference type="PANTHER" id="PTHR21716">
    <property type="entry name" value="TRANSMEMBRANE PROTEIN"/>
    <property type="match status" value="1"/>
</dbReference>
<proteinExistence type="inferred from homology"/>
<keyword evidence="7 9" id="KW-0472">Membrane</keyword>
<dbReference type="InterPro" id="IPR002549">
    <property type="entry name" value="AI-2E-like"/>
</dbReference>
<keyword evidence="3" id="KW-0813">Transport</keyword>
<evidence type="ECO:0000256" key="1">
    <source>
        <dbReference type="ARBA" id="ARBA00004651"/>
    </source>
</evidence>
<gene>
    <name evidence="10" type="ORF">CKO31_06865</name>
</gene>
<protein>
    <submittedName>
        <fullName evidence="10">AI-2E family transporter</fullName>
    </submittedName>
</protein>
<feature type="region of interest" description="Disordered" evidence="8">
    <location>
        <begin position="350"/>
        <end position="370"/>
    </location>
</feature>
<comment type="similarity">
    <text evidence="2">Belongs to the autoinducer-2 exporter (AI-2E) (TC 2.A.86) family.</text>
</comment>
<dbReference type="RefSeq" id="WP_200235465.1">
    <property type="nucleotide sequence ID" value="NZ_NRRV01000012.1"/>
</dbReference>
<keyword evidence="11" id="KW-1185">Reference proteome</keyword>
<feature type="transmembrane region" description="Helical" evidence="9">
    <location>
        <begin position="66"/>
        <end position="92"/>
    </location>
</feature>
<comment type="subcellular location">
    <subcellularLocation>
        <location evidence="1">Cell membrane</location>
        <topology evidence="1">Multi-pass membrane protein</topology>
    </subcellularLocation>
</comment>
<evidence type="ECO:0000256" key="3">
    <source>
        <dbReference type="ARBA" id="ARBA00022448"/>
    </source>
</evidence>
<name>A0ABS1CEZ9_9GAMM</name>
<dbReference type="Pfam" id="PF01594">
    <property type="entry name" value="AI-2E_transport"/>
    <property type="match status" value="1"/>
</dbReference>
<dbReference type="Proteomes" id="UP000748752">
    <property type="component" value="Unassembled WGS sequence"/>
</dbReference>
<feature type="transmembrane region" description="Helical" evidence="9">
    <location>
        <begin position="216"/>
        <end position="235"/>
    </location>
</feature>
<reference evidence="10 11" key="1">
    <citation type="journal article" date="2020" name="Microorganisms">
        <title>Osmotic Adaptation and Compatible Solute Biosynthesis of Phototrophic Bacteria as Revealed from Genome Analyses.</title>
        <authorList>
            <person name="Imhoff J.F."/>
            <person name="Rahn T."/>
            <person name="Kunzel S."/>
            <person name="Keller A."/>
            <person name="Neulinger S.C."/>
        </authorList>
    </citation>
    <scope>NUCLEOTIDE SEQUENCE [LARGE SCALE GENOMIC DNA]</scope>
    <source>
        <strain evidence="10 11">DSM 6210</strain>
    </source>
</reference>
<evidence type="ECO:0000256" key="5">
    <source>
        <dbReference type="ARBA" id="ARBA00022692"/>
    </source>
</evidence>
<organism evidence="10 11">
    <name type="scientific">Thiohalocapsa halophila</name>
    <dbReference type="NCBI Taxonomy" id="69359"/>
    <lineage>
        <taxon>Bacteria</taxon>
        <taxon>Pseudomonadati</taxon>
        <taxon>Pseudomonadota</taxon>
        <taxon>Gammaproteobacteria</taxon>
        <taxon>Chromatiales</taxon>
        <taxon>Chromatiaceae</taxon>
        <taxon>Thiohalocapsa</taxon>
    </lineage>
</organism>
<keyword evidence="4" id="KW-1003">Cell membrane</keyword>
<keyword evidence="5 9" id="KW-0812">Transmembrane</keyword>
<feature type="transmembrane region" description="Helical" evidence="9">
    <location>
        <begin position="277"/>
        <end position="300"/>
    </location>
</feature>
<feature type="transmembrane region" description="Helical" evidence="9">
    <location>
        <begin position="306"/>
        <end position="331"/>
    </location>
</feature>
<evidence type="ECO:0000313" key="11">
    <source>
        <dbReference type="Proteomes" id="UP000748752"/>
    </source>
</evidence>
<feature type="transmembrane region" description="Helical" evidence="9">
    <location>
        <begin position="17"/>
        <end position="35"/>
    </location>
</feature>
<comment type="caution">
    <text evidence="10">The sequence shown here is derived from an EMBL/GenBank/DDBJ whole genome shotgun (WGS) entry which is preliminary data.</text>
</comment>
<keyword evidence="6 9" id="KW-1133">Transmembrane helix</keyword>
<feature type="transmembrane region" description="Helical" evidence="9">
    <location>
        <begin position="155"/>
        <end position="176"/>
    </location>
</feature>
<evidence type="ECO:0000256" key="7">
    <source>
        <dbReference type="ARBA" id="ARBA00023136"/>
    </source>
</evidence>
<evidence type="ECO:0000313" key="10">
    <source>
        <dbReference type="EMBL" id="MBK1630470.1"/>
    </source>
</evidence>
<evidence type="ECO:0000256" key="9">
    <source>
        <dbReference type="SAM" id="Phobius"/>
    </source>
</evidence>
<feature type="transmembrane region" description="Helical" evidence="9">
    <location>
        <begin position="241"/>
        <end position="265"/>
    </location>
</feature>
<sequence>MQVLSDWFRRHFSDPQVMVLAVSVAGIVAVVLLLGDMLLPVLASIVIAYLLEGFVLLLARHGWPRLLAVIVVFLLFLLFVVLVLVGVVPLVYRQVSDLVQQLPQMLARGQHLLMALPERYPELVSAAQIDAAMDAMRRQVVGYGQTLVSVSVSSLVGVITLLVYLFLTPLLVFFLLKDKHLILGWFQRYLPRHRAVAGSVWRDVDRQLSNYVRGKFWEILIVWAVSFITFSAFGLNYAMLLALLVGLSVIIPYIGATVVTVPVLLIAWFQWGWGAQFLWLSVAYFIIQMLDGNVLVPLLFSEVVNLHPVAIIVAILVFGGIWGFWGVFFAIPLATVVQAILSAWPRPAEAQSGTSAEPTLVNGGDVAAGG</sequence>
<dbReference type="EMBL" id="NRRV01000012">
    <property type="protein sequence ID" value="MBK1630470.1"/>
    <property type="molecule type" value="Genomic_DNA"/>
</dbReference>
<accession>A0ABS1CEZ9</accession>
<evidence type="ECO:0000256" key="8">
    <source>
        <dbReference type="SAM" id="MobiDB-lite"/>
    </source>
</evidence>
<evidence type="ECO:0000256" key="6">
    <source>
        <dbReference type="ARBA" id="ARBA00022989"/>
    </source>
</evidence>
<evidence type="ECO:0000256" key="4">
    <source>
        <dbReference type="ARBA" id="ARBA00022475"/>
    </source>
</evidence>
<feature type="transmembrane region" description="Helical" evidence="9">
    <location>
        <begin position="41"/>
        <end position="59"/>
    </location>
</feature>
<dbReference type="PANTHER" id="PTHR21716:SF53">
    <property type="entry name" value="PERMEASE PERM-RELATED"/>
    <property type="match status" value="1"/>
</dbReference>